<comment type="similarity">
    <text evidence="1">Belongs to the PrpD family.</text>
</comment>
<name>D5EGY9_AMICL</name>
<dbReference type="KEGG" id="aco:Amico_1705"/>
<dbReference type="PANTHER" id="PTHR16943">
    <property type="entry name" value="2-METHYLCITRATE DEHYDRATASE-RELATED"/>
    <property type="match status" value="1"/>
</dbReference>
<dbReference type="OrthoDB" id="1351at2"/>
<dbReference type="EMBL" id="CP001997">
    <property type="protein sequence ID" value="ADE57821.1"/>
    <property type="molecule type" value="Genomic_DNA"/>
</dbReference>
<dbReference type="HOGENOM" id="CLU_026574_1_1_0"/>
<organism evidence="4 5">
    <name type="scientific">Aminobacterium colombiense (strain DSM 12261 / ALA-1)</name>
    <dbReference type="NCBI Taxonomy" id="572547"/>
    <lineage>
        <taxon>Bacteria</taxon>
        <taxon>Thermotogati</taxon>
        <taxon>Synergistota</taxon>
        <taxon>Synergistia</taxon>
        <taxon>Synergistales</taxon>
        <taxon>Aminobacteriaceae</taxon>
        <taxon>Aminobacterium</taxon>
    </lineage>
</organism>
<sequence length="461" mass="51113">MADRINEGLSRFIAQLKYEDIPVEVTTHLKNILLDSYGCGLFGSTTPWMKIYKDVLLKMSDRQEASVWGTNVKTSVTSAMMLNGSAINSFELDDTHTDGIIHVSTGVLGCITAFAETLGTVSGKDFLTAAVLAFEVACRVAAPIGMELAHQGFNNTGTCCPFGSAAGVGKMLGLSKDQMIHAMGITGNWSSGLQAVQFASMAKRIVPSKSSEGAIIGCLLAKEGFTGIEDVFENKFGGFYNCFTDDIYNVERTAGELGERWELLGIGLKFYSTCRSKHSTIDTLRRFKQEHPEINPDDVKKIRVGTTSITHKYSVNADAITSVVAAQLSHPYVCAVTMLEGNAFVDQFNEEKIRDQRILEYAKKVEVYPDEEIENLPRNLRYTVKVQIELNDGRVFNLRTEYPKGHPLNPFTEEELLWKFDSLAGKVFDCADRRKKIVDAVMHLEDLDNVKVLTNLLRKEA</sequence>
<protein>
    <submittedName>
        <fullName evidence="4">MmgE/PrpD family protein</fullName>
    </submittedName>
</protein>
<dbReference type="InterPro" id="IPR005656">
    <property type="entry name" value="MmgE_PrpD"/>
</dbReference>
<dbReference type="InterPro" id="IPR042188">
    <property type="entry name" value="MmgE/PrpD_sf_2"/>
</dbReference>
<keyword evidence="5" id="KW-1185">Reference proteome</keyword>
<dbReference type="STRING" id="572547.Amico_1705"/>
<dbReference type="InterPro" id="IPR042183">
    <property type="entry name" value="MmgE/PrpD_sf_1"/>
</dbReference>
<accession>D5EGY9</accession>
<proteinExistence type="inferred from homology"/>
<dbReference type="Proteomes" id="UP000002366">
    <property type="component" value="Chromosome"/>
</dbReference>
<feature type="domain" description="MmgE/PrpD C-terminal" evidence="3">
    <location>
        <begin position="271"/>
        <end position="443"/>
    </location>
</feature>
<reference evidence="4 5" key="1">
    <citation type="journal article" date="2010" name="Stand. Genomic Sci.">
        <title>Complete genome sequence of Aminobacterium colombiense type strain (ALA-1).</title>
        <authorList>
            <person name="Chertkov O."/>
            <person name="Sikorski J."/>
            <person name="Brambilla E."/>
            <person name="Lapidus A."/>
            <person name="Copeland A."/>
            <person name="Glavina Del Rio T."/>
            <person name="Nolan M."/>
            <person name="Lucas S."/>
            <person name="Tice H."/>
            <person name="Cheng J.F."/>
            <person name="Han C."/>
            <person name="Detter J.C."/>
            <person name="Bruce D."/>
            <person name="Tapia R."/>
            <person name="Goodwin L."/>
            <person name="Pitluck S."/>
            <person name="Liolios K."/>
            <person name="Ivanova N."/>
            <person name="Mavromatis K."/>
            <person name="Ovchinnikova G."/>
            <person name="Pati A."/>
            <person name="Chen A."/>
            <person name="Palaniappan K."/>
            <person name="Land M."/>
            <person name="Hauser L."/>
            <person name="Chang Y.J."/>
            <person name="Jeffries C.D."/>
            <person name="Spring S."/>
            <person name="Rohde M."/>
            <person name="Goker M."/>
            <person name="Bristow J."/>
            <person name="Eisen J.A."/>
            <person name="Markowitz V."/>
            <person name="Hugenholtz P."/>
            <person name="Kyrpides N.C."/>
            <person name="Klenk H.P."/>
        </authorList>
    </citation>
    <scope>NUCLEOTIDE SEQUENCE [LARGE SCALE GENOMIC DNA]</scope>
    <source>
        <strain evidence="5">DSM 12261 / ALA-1</strain>
    </source>
</reference>
<dbReference type="InterPro" id="IPR036148">
    <property type="entry name" value="MmgE/PrpD_sf"/>
</dbReference>
<dbReference type="SUPFAM" id="SSF103378">
    <property type="entry name" value="2-methylcitrate dehydratase PrpD"/>
    <property type="match status" value="1"/>
</dbReference>
<dbReference type="Pfam" id="PF03972">
    <property type="entry name" value="MmgE_PrpD_N"/>
    <property type="match status" value="1"/>
</dbReference>
<dbReference type="PANTHER" id="PTHR16943:SF8">
    <property type="entry name" value="2-METHYLCITRATE DEHYDRATASE"/>
    <property type="match status" value="1"/>
</dbReference>
<evidence type="ECO:0000313" key="4">
    <source>
        <dbReference type="EMBL" id="ADE57821.1"/>
    </source>
</evidence>
<dbReference type="Gene3D" id="3.30.1330.120">
    <property type="entry name" value="2-methylcitrate dehydratase PrpD"/>
    <property type="match status" value="1"/>
</dbReference>
<evidence type="ECO:0000313" key="5">
    <source>
        <dbReference type="Proteomes" id="UP000002366"/>
    </source>
</evidence>
<evidence type="ECO:0000259" key="3">
    <source>
        <dbReference type="Pfam" id="PF19305"/>
    </source>
</evidence>
<dbReference type="eggNOG" id="COG2079">
    <property type="taxonomic scope" value="Bacteria"/>
</dbReference>
<feature type="domain" description="MmgE/PrpD N-terminal" evidence="2">
    <location>
        <begin position="9"/>
        <end position="245"/>
    </location>
</feature>
<dbReference type="Gene3D" id="1.10.4100.10">
    <property type="entry name" value="2-methylcitrate dehydratase PrpD"/>
    <property type="match status" value="1"/>
</dbReference>
<dbReference type="Pfam" id="PF19305">
    <property type="entry name" value="MmgE_PrpD_C"/>
    <property type="match status" value="1"/>
</dbReference>
<dbReference type="GO" id="GO:0016829">
    <property type="term" value="F:lyase activity"/>
    <property type="evidence" value="ECO:0007669"/>
    <property type="project" value="InterPro"/>
</dbReference>
<evidence type="ECO:0000256" key="1">
    <source>
        <dbReference type="ARBA" id="ARBA00006174"/>
    </source>
</evidence>
<gene>
    <name evidence="4" type="ordered locus">Amico_1705</name>
</gene>
<evidence type="ECO:0000259" key="2">
    <source>
        <dbReference type="Pfam" id="PF03972"/>
    </source>
</evidence>
<dbReference type="InterPro" id="IPR045337">
    <property type="entry name" value="MmgE_PrpD_C"/>
</dbReference>
<dbReference type="RefSeq" id="WP_013049083.1">
    <property type="nucleotide sequence ID" value="NC_014011.1"/>
</dbReference>
<dbReference type="InterPro" id="IPR045336">
    <property type="entry name" value="MmgE_PrpD_N"/>
</dbReference>
<dbReference type="AlphaFoldDB" id="D5EGY9"/>